<feature type="binding site" evidence="8">
    <location>
        <position position="90"/>
    </location>
    <ligand>
        <name>FAD</name>
        <dbReference type="ChEBI" id="CHEBI:57692"/>
    </ligand>
</feature>
<dbReference type="PROSITE" id="PS51384">
    <property type="entry name" value="FAD_FR"/>
    <property type="match status" value="1"/>
</dbReference>
<dbReference type="PANTHER" id="PTHR19370:SF211">
    <property type="entry name" value="NITRATE REDUCTASE [NADPH]"/>
    <property type="match status" value="1"/>
</dbReference>
<proteinExistence type="inferred from homology"/>
<dbReference type="EMBL" id="LGTZ01000090">
    <property type="protein sequence ID" value="OJD27521.1"/>
    <property type="molecule type" value="Genomic_DNA"/>
</dbReference>
<keyword evidence="4 8" id="KW-0285">Flavoprotein</keyword>
<evidence type="ECO:0000256" key="3">
    <source>
        <dbReference type="ARBA" id="ARBA00006105"/>
    </source>
</evidence>
<comment type="cofactor">
    <cofactor evidence="1 8">
        <name>FAD</name>
        <dbReference type="ChEBI" id="CHEBI:57692"/>
    </cofactor>
</comment>
<dbReference type="SUPFAM" id="SSF52343">
    <property type="entry name" value="Ferredoxin reductase-like, C-terminal NADP-linked domain"/>
    <property type="match status" value="1"/>
</dbReference>
<keyword evidence="11" id="KW-1185">Reference proteome</keyword>
<evidence type="ECO:0000256" key="5">
    <source>
        <dbReference type="ARBA" id="ARBA00022827"/>
    </source>
</evidence>
<keyword evidence="7" id="KW-0472">Membrane</keyword>
<evidence type="ECO:0000256" key="2">
    <source>
        <dbReference type="ARBA" id="ARBA00004370"/>
    </source>
</evidence>
<dbReference type="InterPro" id="IPR039261">
    <property type="entry name" value="FNR_nucleotide-bd"/>
</dbReference>
<feature type="binding site" evidence="8">
    <location>
        <position position="75"/>
    </location>
    <ligand>
        <name>FAD</name>
        <dbReference type="ChEBI" id="CHEBI:57692"/>
    </ligand>
</feature>
<evidence type="ECO:0000313" key="11">
    <source>
        <dbReference type="Proteomes" id="UP000242791"/>
    </source>
</evidence>
<sequence>MDTDVESLSPSRDVSLDSKLWVPSSLSSKTVILPDSRLFTFELSHDSQCLGLPVGKYVMLKINNPSTDETIIRAYTPVSKQTTIGTIDILVKLDAPTPDYPNGGKVTMAMDKLPLGAMVKFKGPVGKFEYLRKGAVLLNGQKRYVQSFYMICAGSGITPIFQILHTVMENIEDHTSCVVVDGNRTETDILCHAELDEFVARDSSRI</sequence>
<dbReference type="AlphaFoldDB" id="A0A1J9QGA3"/>
<feature type="domain" description="FAD-binding FR-type" evidence="9">
    <location>
        <begin position="19"/>
        <end position="131"/>
    </location>
</feature>
<dbReference type="GO" id="GO:0016020">
    <property type="term" value="C:membrane"/>
    <property type="evidence" value="ECO:0007669"/>
    <property type="project" value="UniProtKB-SubCell"/>
</dbReference>
<feature type="binding site" evidence="8">
    <location>
        <position position="106"/>
    </location>
    <ligand>
        <name>FAD</name>
        <dbReference type="ChEBI" id="CHEBI:57692"/>
    </ligand>
</feature>
<evidence type="ECO:0000313" key="10">
    <source>
        <dbReference type="EMBL" id="OJD27521.1"/>
    </source>
</evidence>
<evidence type="ECO:0000256" key="4">
    <source>
        <dbReference type="ARBA" id="ARBA00022630"/>
    </source>
</evidence>
<keyword evidence="5 8" id="KW-0274">FAD</keyword>
<dbReference type="Proteomes" id="UP000242791">
    <property type="component" value="Unassembled WGS sequence"/>
</dbReference>
<keyword evidence="6" id="KW-0560">Oxidoreductase</keyword>
<dbReference type="GO" id="GO:0016491">
    <property type="term" value="F:oxidoreductase activity"/>
    <property type="evidence" value="ECO:0007669"/>
    <property type="project" value="UniProtKB-KW"/>
</dbReference>
<dbReference type="InterPro" id="IPR008333">
    <property type="entry name" value="Cbr1-like_FAD-bd_dom"/>
</dbReference>
<dbReference type="Gene3D" id="2.40.30.10">
    <property type="entry name" value="Translation factors"/>
    <property type="match status" value="1"/>
</dbReference>
<dbReference type="STRING" id="1658174.A0A1J9QGA3"/>
<dbReference type="PRINTS" id="PR00406">
    <property type="entry name" value="CYTB5RDTASE"/>
</dbReference>
<dbReference type="OrthoDB" id="432685at2759"/>
<comment type="similarity">
    <text evidence="3">Belongs to the flavoprotein pyridine nucleotide cytochrome reductase family.</text>
</comment>
<evidence type="ECO:0000256" key="1">
    <source>
        <dbReference type="ARBA" id="ARBA00001974"/>
    </source>
</evidence>
<evidence type="ECO:0000256" key="6">
    <source>
        <dbReference type="ARBA" id="ARBA00023002"/>
    </source>
</evidence>
<evidence type="ECO:0000259" key="9">
    <source>
        <dbReference type="PROSITE" id="PS51384"/>
    </source>
</evidence>
<comment type="subcellular location">
    <subcellularLocation>
        <location evidence="2">Membrane</location>
    </subcellularLocation>
</comment>
<organism evidence="10 11">
    <name type="scientific">Blastomyces percursus</name>
    <dbReference type="NCBI Taxonomy" id="1658174"/>
    <lineage>
        <taxon>Eukaryota</taxon>
        <taxon>Fungi</taxon>
        <taxon>Dikarya</taxon>
        <taxon>Ascomycota</taxon>
        <taxon>Pezizomycotina</taxon>
        <taxon>Eurotiomycetes</taxon>
        <taxon>Eurotiomycetidae</taxon>
        <taxon>Onygenales</taxon>
        <taxon>Ajellomycetaceae</taxon>
        <taxon>Blastomyces</taxon>
    </lineage>
</organism>
<dbReference type="CDD" id="cd06183">
    <property type="entry name" value="cyt_b5_reduct_like"/>
    <property type="match status" value="1"/>
</dbReference>
<name>A0A1J9QGA3_9EURO</name>
<feature type="binding site" evidence="8">
    <location>
        <position position="92"/>
    </location>
    <ligand>
        <name>FAD</name>
        <dbReference type="ChEBI" id="CHEBI:57692"/>
    </ligand>
</feature>
<dbReference type="SUPFAM" id="SSF63380">
    <property type="entry name" value="Riboflavin synthase domain-like"/>
    <property type="match status" value="1"/>
</dbReference>
<dbReference type="VEuPathDB" id="FungiDB:ACJ73_01083"/>
<evidence type="ECO:0000256" key="7">
    <source>
        <dbReference type="ARBA" id="ARBA00023136"/>
    </source>
</evidence>
<evidence type="ECO:0000256" key="8">
    <source>
        <dbReference type="PIRSR" id="PIRSR601834-1"/>
    </source>
</evidence>
<dbReference type="InterPro" id="IPR001834">
    <property type="entry name" value="CBR-like"/>
</dbReference>
<reference evidence="10 11" key="1">
    <citation type="submission" date="2015-08" db="EMBL/GenBank/DDBJ databases">
        <title>Emmonsia species relationships and genome sequence.</title>
        <authorList>
            <person name="Cuomo C.A."/>
            <person name="Schwartz I.S."/>
            <person name="Kenyon C."/>
            <person name="De Hoog G.S."/>
            <person name="Govender N.P."/>
            <person name="Botha A."/>
            <person name="Moreno L."/>
            <person name="De Vries M."/>
            <person name="Munoz J.F."/>
            <person name="Stielow J.B."/>
        </authorList>
    </citation>
    <scope>NUCLEOTIDE SEQUENCE [LARGE SCALE GENOMIC DNA]</scope>
    <source>
        <strain evidence="10 11">EI222</strain>
    </source>
</reference>
<dbReference type="InterPro" id="IPR001433">
    <property type="entry name" value="OxRdtase_FAD/NAD-bd"/>
</dbReference>
<accession>A0A1J9QGA3</accession>
<feature type="binding site" evidence="8">
    <location>
        <position position="158"/>
    </location>
    <ligand>
        <name>FAD</name>
        <dbReference type="ChEBI" id="CHEBI:57692"/>
    </ligand>
</feature>
<feature type="binding site" evidence="8">
    <location>
        <position position="105"/>
    </location>
    <ligand>
        <name>FAD</name>
        <dbReference type="ChEBI" id="CHEBI:57692"/>
    </ligand>
</feature>
<dbReference type="GO" id="GO:0005783">
    <property type="term" value="C:endoplasmic reticulum"/>
    <property type="evidence" value="ECO:0007669"/>
    <property type="project" value="TreeGrafter"/>
</dbReference>
<dbReference type="Gene3D" id="3.40.50.80">
    <property type="entry name" value="Nucleotide-binding domain of ferredoxin-NADP reductase (FNR) module"/>
    <property type="match status" value="1"/>
</dbReference>
<dbReference type="Pfam" id="PF00970">
    <property type="entry name" value="FAD_binding_6"/>
    <property type="match status" value="1"/>
</dbReference>
<feature type="binding site" evidence="8">
    <location>
        <position position="73"/>
    </location>
    <ligand>
        <name>FAD</name>
        <dbReference type="ChEBI" id="CHEBI:57692"/>
    </ligand>
</feature>
<comment type="caution">
    <text evidence="10">The sequence shown here is derived from an EMBL/GenBank/DDBJ whole genome shotgun (WGS) entry which is preliminary data.</text>
</comment>
<dbReference type="InterPro" id="IPR017927">
    <property type="entry name" value="FAD-bd_FR_type"/>
</dbReference>
<protein>
    <recommendedName>
        <fullName evidence="9">FAD-binding FR-type domain-containing protein</fullName>
    </recommendedName>
</protein>
<dbReference type="Pfam" id="PF00175">
    <property type="entry name" value="NAD_binding_1"/>
    <property type="match status" value="1"/>
</dbReference>
<dbReference type="PANTHER" id="PTHR19370">
    <property type="entry name" value="NADH-CYTOCHROME B5 REDUCTASE"/>
    <property type="match status" value="1"/>
</dbReference>
<gene>
    <name evidence="10" type="ORF">ACJ73_01083</name>
</gene>
<dbReference type="InterPro" id="IPR017938">
    <property type="entry name" value="Riboflavin_synthase-like_b-brl"/>
</dbReference>